<proteinExistence type="predicted"/>
<sequence>MTLDTKGSAALKKERKPQFDFTSNFDPESRDTATIKELLAEINQERNDADGTTFDLKSLGTVLRLLSTITGRSYRSITERHPLSTLKTIKLLHKECRHIDAHLIRLLELPKGDSHSILDFFTMASSPEGEDVKRQISRIIARLEKEIDQVEIDQINAISDPGKLREQYRRDTNEAVDDILLTHIHIEDELLKDADRYLTDQSRQFLTSISPLKRESRAHVATCVYLKVLDYVHRLHFELATQLSIPHDRPISNMKIRFEKICADISSNLDRQILTDTNFLSIHEMMDFCIKYMSPLSEIVTNAVGFVYENRAFKQDIPRAHLIIQLYLYQAKLPATPESKPIGVVHAAAAFASVFHQRINKANLVKKSVKYSPKISDPQRQLDQFVKGETRQIPHTVQYLYTERMKWYLFALLERKDTTDSHKSLQLAQSELTRDIFLSLSPVLIVEQINAYRKRIVQAANDFIVAHDKQHIRYEKIRNYQSNA</sequence>
<accession>A0A5B7ZQV0</accession>
<keyword evidence="1" id="KW-0175">Coiled coil</keyword>
<feature type="coiled-coil region" evidence="1">
    <location>
        <begin position="133"/>
        <end position="160"/>
    </location>
</feature>
<evidence type="ECO:0000313" key="3">
    <source>
        <dbReference type="Proteomes" id="UP000308149"/>
    </source>
</evidence>
<gene>
    <name evidence="2" type="ORF">FHQ07_07715</name>
</gene>
<name>A0A5B7ZQV0_9GAMM</name>
<organism evidence="2 3">
    <name type="scientific">Thermomonas aquatica</name>
    <dbReference type="NCBI Taxonomy" id="2202149"/>
    <lineage>
        <taxon>Bacteria</taxon>
        <taxon>Pseudomonadati</taxon>
        <taxon>Pseudomonadota</taxon>
        <taxon>Gammaproteobacteria</taxon>
        <taxon>Lysobacterales</taxon>
        <taxon>Lysobacteraceae</taxon>
        <taxon>Thermomonas</taxon>
    </lineage>
</organism>
<dbReference type="RefSeq" id="WP_139716258.1">
    <property type="nucleotide sequence ID" value="NZ_CP040871.1"/>
</dbReference>
<dbReference type="AlphaFoldDB" id="A0A5B7ZQV0"/>
<evidence type="ECO:0000313" key="2">
    <source>
        <dbReference type="EMBL" id="QDA57207.1"/>
    </source>
</evidence>
<protein>
    <submittedName>
        <fullName evidence="2">Uncharacterized protein</fullName>
    </submittedName>
</protein>
<reference evidence="2 3" key="1">
    <citation type="submission" date="2019-06" db="EMBL/GenBank/DDBJ databases">
        <title>Thermomonas aquatica sp. nov., isolated from an industrial wastewater treatment plant.</title>
        <authorList>
            <person name="Jeon J.H."/>
            <person name="Park D.-S."/>
        </authorList>
    </citation>
    <scope>NUCLEOTIDE SEQUENCE [LARGE SCALE GENOMIC DNA]</scope>
    <source>
        <strain evidence="2 3">SY21</strain>
    </source>
</reference>
<evidence type="ECO:0000256" key="1">
    <source>
        <dbReference type="SAM" id="Coils"/>
    </source>
</evidence>
<keyword evidence="3" id="KW-1185">Reference proteome</keyword>
<dbReference type="EMBL" id="CP040871">
    <property type="protein sequence ID" value="QDA57207.1"/>
    <property type="molecule type" value="Genomic_DNA"/>
</dbReference>
<dbReference type="KEGG" id="thes:FHQ07_07715"/>
<dbReference type="Proteomes" id="UP000308149">
    <property type="component" value="Chromosome"/>
</dbReference>